<dbReference type="KEGG" id="ppj:RK21_04490"/>
<dbReference type="STRING" id="1215115.GCA_000688275_03339"/>
<name>A0A0B5K682_PSEDL</name>
<organism evidence="1 2">
    <name type="scientific">Pseudomonas plecoglossicida</name>
    <dbReference type="NCBI Taxonomy" id="70775"/>
    <lineage>
        <taxon>Bacteria</taxon>
        <taxon>Pseudomonadati</taxon>
        <taxon>Pseudomonadota</taxon>
        <taxon>Gammaproteobacteria</taxon>
        <taxon>Pseudomonadales</taxon>
        <taxon>Pseudomonadaceae</taxon>
        <taxon>Pseudomonas</taxon>
    </lineage>
</organism>
<sequence>MTRAEVKRRLALAWWQYLAVGLVPLPVMAWAFGGGDALASVLAMPLFIAGAATMFLSLPRFGAYKRALIATSKVLGTGEEPAAWIELARVRRVAMLYACLPAWVAALSVLVGLEAVPQILLALSTAVVLYLYRIPRQLG</sequence>
<proteinExistence type="predicted"/>
<comment type="caution">
    <text evidence="1">The sequence shown here is derived from an EMBL/GenBank/DDBJ whole genome shotgun (WGS) entry which is preliminary data.</text>
</comment>
<dbReference type="EMBL" id="NTME01000024">
    <property type="protein sequence ID" value="PBJ93693.1"/>
    <property type="molecule type" value="Genomic_DNA"/>
</dbReference>
<gene>
    <name evidence="1" type="ORF">CMV24_20705</name>
</gene>
<evidence type="ECO:0000313" key="2">
    <source>
        <dbReference type="Proteomes" id="UP000218102"/>
    </source>
</evidence>
<dbReference type="AlphaFoldDB" id="A0A0B5K682"/>
<dbReference type="RefSeq" id="WP_023661956.1">
    <property type="nucleotide sequence ID" value="NZ_CP010359.1"/>
</dbReference>
<accession>A0A0B5K682</accession>
<evidence type="ECO:0000313" key="1">
    <source>
        <dbReference type="EMBL" id="PBJ93693.1"/>
    </source>
</evidence>
<protein>
    <submittedName>
        <fullName evidence="1">MFS transporter</fullName>
    </submittedName>
</protein>
<dbReference type="Proteomes" id="UP000218102">
    <property type="component" value="Unassembled WGS sequence"/>
</dbReference>
<reference evidence="1 2" key="1">
    <citation type="submission" date="2017-09" db="EMBL/GenBank/DDBJ databases">
        <authorList>
            <person name="Ehlers B."/>
            <person name="Leendertz F.H."/>
        </authorList>
    </citation>
    <scope>NUCLEOTIDE SEQUENCE [LARGE SCALE GENOMIC DNA]</scope>
    <source>
        <strain evidence="1 2">DJ-1</strain>
    </source>
</reference>